<evidence type="ECO:0000313" key="2">
    <source>
        <dbReference type="Proteomes" id="UP001295684"/>
    </source>
</evidence>
<dbReference type="AlphaFoldDB" id="A0AAD2D1P7"/>
<evidence type="ECO:0000313" key="1">
    <source>
        <dbReference type="EMBL" id="CAI2376717.1"/>
    </source>
</evidence>
<sequence length="123" mass="14061">MIIFLSSPIQGLGFSSSKSSETSGLINKLCNEHQILCRVLLFSDYIFQYNWDVFDIGEIHHLLMLLSVRNINERNKIILLYCDKARGGELQQAFVCLLYSHIFFLDICLNSIVKSNLNLLAFG</sequence>
<keyword evidence="2" id="KW-1185">Reference proteome</keyword>
<comment type="caution">
    <text evidence="1">The sequence shown here is derived from an EMBL/GenBank/DDBJ whole genome shotgun (WGS) entry which is preliminary data.</text>
</comment>
<dbReference type="Proteomes" id="UP001295684">
    <property type="component" value="Unassembled WGS sequence"/>
</dbReference>
<name>A0AAD2D1P7_EUPCR</name>
<protein>
    <submittedName>
        <fullName evidence="1">Uncharacterized protein</fullName>
    </submittedName>
</protein>
<gene>
    <name evidence="1" type="ORF">ECRASSUSDP1_LOCUS18090</name>
</gene>
<reference evidence="1" key="1">
    <citation type="submission" date="2023-07" db="EMBL/GenBank/DDBJ databases">
        <authorList>
            <consortium name="AG Swart"/>
            <person name="Singh M."/>
            <person name="Singh A."/>
            <person name="Seah K."/>
            <person name="Emmerich C."/>
        </authorList>
    </citation>
    <scope>NUCLEOTIDE SEQUENCE</scope>
    <source>
        <strain evidence="1">DP1</strain>
    </source>
</reference>
<accession>A0AAD2D1P7</accession>
<proteinExistence type="predicted"/>
<organism evidence="1 2">
    <name type="scientific">Euplotes crassus</name>
    <dbReference type="NCBI Taxonomy" id="5936"/>
    <lineage>
        <taxon>Eukaryota</taxon>
        <taxon>Sar</taxon>
        <taxon>Alveolata</taxon>
        <taxon>Ciliophora</taxon>
        <taxon>Intramacronucleata</taxon>
        <taxon>Spirotrichea</taxon>
        <taxon>Hypotrichia</taxon>
        <taxon>Euplotida</taxon>
        <taxon>Euplotidae</taxon>
        <taxon>Moneuplotes</taxon>
    </lineage>
</organism>
<dbReference type="EMBL" id="CAMPGE010018284">
    <property type="protein sequence ID" value="CAI2376717.1"/>
    <property type="molecule type" value="Genomic_DNA"/>
</dbReference>